<evidence type="ECO:0000259" key="1">
    <source>
        <dbReference type="SMART" id="SM00871"/>
    </source>
</evidence>
<dbReference type="Proteomes" id="UP001244136">
    <property type="component" value="Chromosome"/>
</dbReference>
<dbReference type="InterPro" id="IPR010499">
    <property type="entry name" value="AraC_E-bd"/>
</dbReference>
<dbReference type="SUPFAM" id="SSF55136">
    <property type="entry name" value="Probable bacterial effector-binding domain"/>
    <property type="match status" value="1"/>
</dbReference>
<gene>
    <name evidence="2" type="ORF">QH948_03095</name>
</gene>
<dbReference type="Pfam" id="PF06445">
    <property type="entry name" value="GyrI-like"/>
    <property type="match status" value="1"/>
</dbReference>
<reference evidence="2 3" key="1">
    <citation type="journal article" date="2008" name="Int. J. Syst. Evol. Microbiol.">
        <title>Tessaracoccus flavescens sp. nov., isolated from marine sediment.</title>
        <authorList>
            <person name="Lee D.W."/>
            <person name="Lee S.D."/>
        </authorList>
    </citation>
    <scope>NUCLEOTIDE SEQUENCE [LARGE SCALE GENOMIC DNA]</scope>
    <source>
        <strain evidence="2 3">T21</strain>
    </source>
</reference>
<sequence length="164" mass="16491">MTDPAFPEEPFSAPTPIELAATPLTVVRYEGIGLEGLPAAFDEGFPALGNLVGSGALDPTGPALAMYHGDPDGIFDLEVGFPVATALAGPLPAGDVSVVGSQLPAGPALATTHVGTYDGLGAAWADLTAQAAASPSGVWIEVYVTDPSEAPEALRTDLILPVKA</sequence>
<evidence type="ECO:0000313" key="2">
    <source>
        <dbReference type="EMBL" id="WGT47778.1"/>
    </source>
</evidence>
<keyword evidence="3" id="KW-1185">Reference proteome</keyword>
<feature type="domain" description="AraC effector-binding" evidence="1">
    <location>
        <begin position="12"/>
        <end position="163"/>
    </location>
</feature>
<protein>
    <submittedName>
        <fullName evidence="2">GyrI-like domain-containing protein</fullName>
    </submittedName>
</protein>
<dbReference type="InterPro" id="IPR011256">
    <property type="entry name" value="Reg_factor_effector_dom_sf"/>
</dbReference>
<proteinExistence type="predicted"/>
<organism evidence="2 3">
    <name type="scientific">Tessaracoccus lacteus</name>
    <dbReference type="NCBI Taxonomy" id="3041766"/>
    <lineage>
        <taxon>Bacteria</taxon>
        <taxon>Bacillati</taxon>
        <taxon>Actinomycetota</taxon>
        <taxon>Actinomycetes</taxon>
        <taxon>Propionibacteriales</taxon>
        <taxon>Propionibacteriaceae</taxon>
        <taxon>Tessaracoccus</taxon>
    </lineage>
</organism>
<evidence type="ECO:0000313" key="3">
    <source>
        <dbReference type="Proteomes" id="UP001244136"/>
    </source>
</evidence>
<dbReference type="SMART" id="SM00871">
    <property type="entry name" value="AraC_E_bind"/>
    <property type="match status" value="1"/>
</dbReference>
<dbReference type="RefSeq" id="WP_281145481.1">
    <property type="nucleotide sequence ID" value="NZ_CP123967.1"/>
</dbReference>
<dbReference type="Gene3D" id="3.20.80.10">
    <property type="entry name" value="Regulatory factor, effector binding domain"/>
    <property type="match status" value="1"/>
</dbReference>
<dbReference type="InterPro" id="IPR029442">
    <property type="entry name" value="GyrI-like"/>
</dbReference>
<accession>A0ABY8PZ55</accession>
<name>A0ABY8PZ55_9ACTN</name>
<dbReference type="EMBL" id="CP123967">
    <property type="protein sequence ID" value="WGT47778.1"/>
    <property type="molecule type" value="Genomic_DNA"/>
</dbReference>